<keyword evidence="9" id="KW-1185">Reference proteome</keyword>
<sequence length="417" mass="46269">MTIQTHQQAHPARVRFNPFSVEFRRDPYPLYRQLRQAQPVHKTLGTWVLTRHADVRGVLHDRSFSAGLIPRLVGEQAARFGQRDVARVERLGRKSLVFTDNPDHARLRGLVNRVFTSRAVADLRPLVSQAVDGLMRRAWHAGGLDVITELAAPLPITVLCEWMALPGDLRERVGPWTHDIRFLLEPGLMKAGDFARVCAVVEEFATALDAVLFERRARPGVDLISRLLAARTTGGDLLSDEELIFVCIMCFVAGNETTKSLIGNGVLALLRHPDEAALLRDKPAAVSAAVTEALRYDSPLQLTKRLATRDAEIDGKRISAGDQVLVCLGAANRDPAVFDRPDEFDLTRSTAGHLAFGHGMHGCLGGLLAELQAEVAFDYLFRRSADTRMPDGELEWQDHSFIVRGLNHLPVTLRNAR</sequence>
<evidence type="ECO:0000256" key="1">
    <source>
        <dbReference type="ARBA" id="ARBA00010617"/>
    </source>
</evidence>
<proteinExistence type="inferred from homology"/>
<evidence type="ECO:0000256" key="3">
    <source>
        <dbReference type="ARBA" id="ARBA00022723"/>
    </source>
</evidence>
<dbReference type="Proteomes" id="UP000807309">
    <property type="component" value="Unassembled WGS sequence"/>
</dbReference>
<reference evidence="8 9" key="1">
    <citation type="submission" date="2020-10" db="EMBL/GenBank/DDBJ databases">
        <title>Identification of Nocardia species via Next-generation sequencing and recognition of intraspecies genetic diversity.</title>
        <authorList>
            <person name="Li P."/>
            <person name="Li P."/>
            <person name="Lu B."/>
        </authorList>
    </citation>
    <scope>NUCLEOTIDE SEQUENCE [LARGE SCALE GENOMIC DNA]</scope>
    <source>
        <strain evidence="8 9">N-11</strain>
    </source>
</reference>
<keyword evidence="2 7" id="KW-0349">Heme</keyword>
<dbReference type="SUPFAM" id="SSF48264">
    <property type="entry name" value="Cytochrome P450"/>
    <property type="match status" value="1"/>
</dbReference>
<comment type="similarity">
    <text evidence="1 7">Belongs to the cytochrome P450 family.</text>
</comment>
<dbReference type="CDD" id="cd20625">
    <property type="entry name" value="CYP164-like"/>
    <property type="match status" value="1"/>
</dbReference>
<protein>
    <submittedName>
        <fullName evidence="8">Cytochrome P450</fullName>
    </submittedName>
</protein>
<evidence type="ECO:0000256" key="6">
    <source>
        <dbReference type="ARBA" id="ARBA00023033"/>
    </source>
</evidence>
<dbReference type="PRINTS" id="PR00359">
    <property type="entry name" value="BP450"/>
</dbReference>
<dbReference type="Gene3D" id="1.10.630.10">
    <property type="entry name" value="Cytochrome P450"/>
    <property type="match status" value="1"/>
</dbReference>
<evidence type="ECO:0000256" key="2">
    <source>
        <dbReference type="ARBA" id="ARBA00022617"/>
    </source>
</evidence>
<dbReference type="RefSeq" id="WP_195035515.1">
    <property type="nucleotide sequence ID" value="NZ_JADLRE010000024.1"/>
</dbReference>
<keyword evidence="3 7" id="KW-0479">Metal-binding</keyword>
<dbReference type="InterPro" id="IPR002397">
    <property type="entry name" value="Cyt_P450_B"/>
</dbReference>
<dbReference type="InterPro" id="IPR001128">
    <property type="entry name" value="Cyt_P450"/>
</dbReference>
<keyword evidence="4 7" id="KW-0560">Oxidoreductase</keyword>
<comment type="caution">
    <text evidence="8">The sequence shown here is derived from an EMBL/GenBank/DDBJ whole genome shotgun (WGS) entry which is preliminary data.</text>
</comment>
<keyword evidence="5 7" id="KW-0408">Iron</keyword>
<organism evidence="8 9">
    <name type="scientific">Nocardia abscessus</name>
    <dbReference type="NCBI Taxonomy" id="120957"/>
    <lineage>
        <taxon>Bacteria</taxon>
        <taxon>Bacillati</taxon>
        <taxon>Actinomycetota</taxon>
        <taxon>Actinomycetes</taxon>
        <taxon>Mycobacteriales</taxon>
        <taxon>Nocardiaceae</taxon>
        <taxon>Nocardia</taxon>
    </lineage>
</organism>
<dbReference type="EMBL" id="JADLRE010000024">
    <property type="protein sequence ID" value="MBF6228633.1"/>
    <property type="molecule type" value="Genomic_DNA"/>
</dbReference>
<gene>
    <name evidence="8" type="ORF">IU470_26440</name>
</gene>
<dbReference type="Pfam" id="PF00067">
    <property type="entry name" value="p450"/>
    <property type="match status" value="1"/>
</dbReference>
<evidence type="ECO:0000313" key="8">
    <source>
        <dbReference type="EMBL" id="MBF6228633.1"/>
    </source>
</evidence>
<dbReference type="PROSITE" id="PS00086">
    <property type="entry name" value="CYTOCHROME_P450"/>
    <property type="match status" value="1"/>
</dbReference>
<name>A0ABS0CGL2_9NOCA</name>
<evidence type="ECO:0000256" key="5">
    <source>
        <dbReference type="ARBA" id="ARBA00023004"/>
    </source>
</evidence>
<dbReference type="InterPro" id="IPR036396">
    <property type="entry name" value="Cyt_P450_sf"/>
</dbReference>
<dbReference type="PANTHER" id="PTHR46696">
    <property type="entry name" value="P450, PUTATIVE (EUROFUNG)-RELATED"/>
    <property type="match status" value="1"/>
</dbReference>
<evidence type="ECO:0000313" key="9">
    <source>
        <dbReference type="Proteomes" id="UP000807309"/>
    </source>
</evidence>
<evidence type="ECO:0000256" key="7">
    <source>
        <dbReference type="RuleBase" id="RU000461"/>
    </source>
</evidence>
<dbReference type="PANTHER" id="PTHR46696:SF1">
    <property type="entry name" value="CYTOCHROME P450 YJIB-RELATED"/>
    <property type="match status" value="1"/>
</dbReference>
<accession>A0ABS0CGL2</accession>
<evidence type="ECO:0000256" key="4">
    <source>
        <dbReference type="ARBA" id="ARBA00023002"/>
    </source>
</evidence>
<dbReference type="InterPro" id="IPR017972">
    <property type="entry name" value="Cyt_P450_CS"/>
</dbReference>
<keyword evidence="6 7" id="KW-0503">Monooxygenase</keyword>